<accession>A0A1S9PLL0</accession>
<dbReference type="InterPro" id="IPR009288">
    <property type="entry name" value="AIG2-like_dom"/>
</dbReference>
<comment type="caution">
    <text evidence="2">The sequence shown here is derived from an EMBL/GenBank/DDBJ whole genome shotgun (WGS) entry which is preliminary data.</text>
</comment>
<feature type="domain" description="Gamma-glutamylcyclotransferase AIG2-like" evidence="1">
    <location>
        <begin position="20"/>
        <end position="140"/>
    </location>
</feature>
<dbReference type="AlphaFoldDB" id="A0A1S9PLL0"/>
<dbReference type="InterPro" id="IPR013024">
    <property type="entry name" value="GGCT-like"/>
</dbReference>
<dbReference type="Gene3D" id="3.10.490.10">
    <property type="entry name" value="Gamma-glutamyl cyclotransferase-like"/>
    <property type="match status" value="1"/>
</dbReference>
<sequence length="147" mass="16744">MNLRVTSDTSVVKKTPPHLLFVYGTLLQPGNEFADYLNQHCKFITRGKLKGILYDIGEYPGLILNDTTGYVFGNIYQIDKEDVLKELDIYEGVGPDEEQPNLYLRLSLPIETDSGSMQAWVYVYNRPIDRLPVIASGNYAEYLKFKA</sequence>
<dbReference type="Proteomes" id="UP000189739">
    <property type="component" value="Unassembled WGS sequence"/>
</dbReference>
<protein>
    <recommendedName>
        <fullName evidence="1">Gamma-glutamylcyclotransferase AIG2-like domain-containing protein</fullName>
    </recommendedName>
</protein>
<evidence type="ECO:0000313" key="2">
    <source>
        <dbReference type="EMBL" id="OOQ61825.1"/>
    </source>
</evidence>
<dbReference type="STRING" id="1792845.BC343_01795"/>
<keyword evidence="3" id="KW-1185">Reference proteome</keyword>
<evidence type="ECO:0000313" key="3">
    <source>
        <dbReference type="Proteomes" id="UP000189739"/>
    </source>
</evidence>
<dbReference type="EMBL" id="MBTF01000001">
    <property type="protein sequence ID" value="OOQ61825.1"/>
    <property type="molecule type" value="Genomic_DNA"/>
</dbReference>
<organism evidence="2 3">
    <name type="scientific">Mucilaginibacter pedocola</name>
    <dbReference type="NCBI Taxonomy" id="1792845"/>
    <lineage>
        <taxon>Bacteria</taxon>
        <taxon>Pseudomonadati</taxon>
        <taxon>Bacteroidota</taxon>
        <taxon>Sphingobacteriia</taxon>
        <taxon>Sphingobacteriales</taxon>
        <taxon>Sphingobacteriaceae</taxon>
        <taxon>Mucilaginibacter</taxon>
    </lineage>
</organism>
<evidence type="ECO:0000259" key="1">
    <source>
        <dbReference type="Pfam" id="PF06094"/>
    </source>
</evidence>
<dbReference type="InterPro" id="IPR036568">
    <property type="entry name" value="GGCT-like_sf"/>
</dbReference>
<dbReference type="Pfam" id="PF06094">
    <property type="entry name" value="GGACT"/>
    <property type="match status" value="1"/>
</dbReference>
<dbReference type="CDD" id="cd06661">
    <property type="entry name" value="GGCT_like"/>
    <property type="match status" value="1"/>
</dbReference>
<name>A0A1S9PLL0_9SPHI</name>
<proteinExistence type="predicted"/>
<dbReference type="RefSeq" id="WP_162276803.1">
    <property type="nucleotide sequence ID" value="NZ_MBTF01000001.1"/>
</dbReference>
<gene>
    <name evidence="2" type="ORF">BC343_01795</name>
</gene>
<dbReference type="SUPFAM" id="SSF110857">
    <property type="entry name" value="Gamma-glutamyl cyclotransferase-like"/>
    <property type="match status" value="1"/>
</dbReference>
<reference evidence="2 3" key="1">
    <citation type="submission" date="2016-07" db="EMBL/GenBank/DDBJ databases">
        <title>Genomic analysis of zinc-resistant bacterium Mucilaginibacter pedocola TBZ30.</title>
        <authorList>
            <person name="Huang J."/>
            <person name="Tang J."/>
        </authorList>
    </citation>
    <scope>NUCLEOTIDE SEQUENCE [LARGE SCALE GENOMIC DNA]</scope>
    <source>
        <strain evidence="2 3">TBZ30</strain>
    </source>
</reference>